<evidence type="ECO:0008006" key="4">
    <source>
        <dbReference type="Google" id="ProtNLM"/>
    </source>
</evidence>
<dbReference type="EMBL" id="JACHJW010000001">
    <property type="protein sequence ID" value="MBB4957671.1"/>
    <property type="molecule type" value="Genomic_DNA"/>
</dbReference>
<dbReference type="RefSeq" id="WP_184533832.1">
    <property type="nucleotide sequence ID" value="NZ_JACHJW010000001.1"/>
</dbReference>
<comment type="caution">
    <text evidence="2">The sequence shown here is derived from an EMBL/GenBank/DDBJ whole genome shotgun (WGS) entry which is preliminary data.</text>
</comment>
<protein>
    <recommendedName>
        <fullName evidence="4">Lipoprotein</fullName>
    </recommendedName>
</protein>
<organism evidence="2 3">
    <name type="scientific">Micromonospora polyrhachis</name>
    <dbReference type="NCBI Taxonomy" id="1282883"/>
    <lineage>
        <taxon>Bacteria</taxon>
        <taxon>Bacillati</taxon>
        <taxon>Actinomycetota</taxon>
        <taxon>Actinomycetes</taxon>
        <taxon>Micromonosporales</taxon>
        <taxon>Micromonosporaceae</taxon>
        <taxon>Micromonospora</taxon>
    </lineage>
</organism>
<sequence>MRRLVAATAIAAALTLGITGCGTDEEKSAPPAAAPTTAAAASTPDPKAATTAACKEAVSAGETVAASMEAEFKAMLDAAMSGDEAKATELEKAFRAKLKAWSDKLTTLAGQEADPAVKATFTEAAAAITALNSPDDKTPSNQVTKKLAEVAQKVKTACA</sequence>
<reference evidence="2 3" key="1">
    <citation type="submission" date="2020-08" db="EMBL/GenBank/DDBJ databases">
        <title>Sequencing the genomes of 1000 actinobacteria strains.</title>
        <authorList>
            <person name="Klenk H.-P."/>
        </authorList>
    </citation>
    <scope>NUCLEOTIDE SEQUENCE [LARGE SCALE GENOMIC DNA]</scope>
    <source>
        <strain evidence="2 3">DSM 45886</strain>
    </source>
</reference>
<accession>A0A7W7SNG8</accession>
<feature type="compositionally biased region" description="Low complexity" evidence="1">
    <location>
        <begin position="29"/>
        <end position="45"/>
    </location>
</feature>
<name>A0A7W7SNG8_9ACTN</name>
<dbReference type="AlphaFoldDB" id="A0A7W7SNG8"/>
<evidence type="ECO:0000256" key="1">
    <source>
        <dbReference type="SAM" id="MobiDB-lite"/>
    </source>
</evidence>
<feature type="region of interest" description="Disordered" evidence="1">
    <location>
        <begin position="24"/>
        <end position="45"/>
    </location>
</feature>
<evidence type="ECO:0000313" key="2">
    <source>
        <dbReference type="EMBL" id="MBB4957671.1"/>
    </source>
</evidence>
<keyword evidence="3" id="KW-1185">Reference proteome</keyword>
<dbReference type="PROSITE" id="PS51257">
    <property type="entry name" value="PROKAR_LIPOPROTEIN"/>
    <property type="match status" value="1"/>
</dbReference>
<evidence type="ECO:0000313" key="3">
    <source>
        <dbReference type="Proteomes" id="UP000578819"/>
    </source>
</evidence>
<proteinExistence type="predicted"/>
<dbReference type="Proteomes" id="UP000578819">
    <property type="component" value="Unassembled WGS sequence"/>
</dbReference>
<gene>
    <name evidence="2" type="ORF">FHR38_001404</name>
</gene>